<reference evidence="3 4" key="1">
    <citation type="submission" date="2019-10" db="EMBL/GenBank/DDBJ databases">
        <title>Paraburkholderia sp. isolated from nodules of Mimosa pudica from Brazilian Atlantic Forest soils.</title>
        <authorList>
            <person name="Paulitsch F."/>
            <person name="Hungria M."/>
            <person name="Dall'Agnol R."/>
        </authorList>
    </citation>
    <scope>NUCLEOTIDE SEQUENCE [LARGE SCALE GENOMIC DNA]</scope>
    <source>
        <strain evidence="3 4">CNPSo 3157</strain>
    </source>
</reference>
<dbReference type="InterPro" id="IPR036465">
    <property type="entry name" value="vWFA_dom_sf"/>
</dbReference>
<evidence type="ECO:0000256" key="1">
    <source>
        <dbReference type="HAMAP-Rule" id="MF_01232"/>
    </source>
</evidence>
<evidence type="ECO:0000313" key="4">
    <source>
        <dbReference type="Proteomes" id="UP000484381"/>
    </source>
</evidence>
<dbReference type="PANTHER" id="PTHR30510">
    <property type="entry name" value="UPF0229 PROTEIN YEAH"/>
    <property type="match status" value="1"/>
</dbReference>
<gene>
    <name evidence="3" type="ORF">GCT13_30750</name>
</gene>
<organism evidence="3 4">
    <name type="scientific">Paraburkholderia franconis</name>
    <dbReference type="NCBI Taxonomy" id="2654983"/>
    <lineage>
        <taxon>Bacteria</taxon>
        <taxon>Pseudomonadati</taxon>
        <taxon>Pseudomonadota</taxon>
        <taxon>Betaproteobacteria</taxon>
        <taxon>Burkholderiales</taxon>
        <taxon>Burkholderiaceae</taxon>
        <taxon>Paraburkholderia</taxon>
    </lineage>
</organism>
<dbReference type="InterPro" id="IPR006698">
    <property type="entry name" value="UPF0229"/>
</dbReference>
<protein>
    <recommendedName>
        <fullName evidence="1">UPF0229 protein GCT13_30750</fullName>
    </recommendedName>
</protein>
<evidence type="ECO:0000313" key="3">
    <source>
        <dbReference type="EMBL" id="MPW21139.1"/>
    </source>
</evidence>
<dbReference type="HAMAP" id="MF_01232">
    <property type="entry name" value="UPF0229"/>
    <property type="match status" value="1"/>
</dbReference>
<dbReference type="PANTHER" id="PTHR30510:SF2">
    <property type="entry name" value="UPF0229 PROTEIN YEAH"/>
    <property type="match status" value="1"/>
</dbReference>
<dbReference type="EMBL" id="WHNP01000038">
    <property type="protein sequence ID" value="MPW21139.1"/>
    <property type="molecule type" value="Genomic_DNA"/>
</dbReference>
<feature type="region of interest" description="Disordered" evidence="2">
    <location>
        <begin position="83"/>
        <end position="110"/>
    </location>
</feature>
<proteinExistence type="inferred from homology"/>
<comment type="similarity">
    <text evidence="1">Belongs to the UPF0229 family.</text>
</comment>
<accession>A0A7X1NFW2</accession>
<evidence type="ECO:0000256" key="2">
    <source>
        <dbReference type="SAM" id="MobiDB-lite"/>
    </source>
</evidence>
<keyword evidence="4" id="KW-1185">Reference proteome</keyword>
<dbReference type="RefSeq" id="WP_321574732.1">
    <property type="nucleotide sequence ID" value="NZ_WHNP01000038.1"/>
</dbReference>
<comment type="caution">
    <text evidence="3">The sequence shown here is derived from an EMBL/GenBank/DDBJ whole genome shotgun (WGS) entry which is preliminary data.</text>
</comment>
<dbReference type="NCBIfam" id="NF003707">
    <property type="entry name" value="PRK05325.1-2"/>
    <property type="match status" value="1"/>
</dbReference>
<dbReference type="AlphaFoldDB" id="A0A7X1NFW2"/>
<dbReference type="Proteomes" id="UP000484381">
    <property type="component" value="Unassembled WGS sequence"/>
</dbReference>
<dbReference type="NCBIfam" id="NF003708">
    <property type="entry name" value="PRK05325.1-3"/>
    <property type="match status" value="1"/>
</dbReference>
<name>A0A7X1NFW2_9BURK</name>
<dbReference type="SUPFAM" id="SSF53300">
    <property type="entry name" value="vWA-like"/>
    <property type="match status" value="1"/>
</dbReference>
<sequence length="423" mass="48685">MLHQIIDRRLAGKNKSIANRERFLRRVKGYIRRAVSEAVRDRSIKDIQNTQSITIPRKDIAEPSFRHGPGGRREMVHPGNADYIRGDKIPRPQGGGGGGGGGSASNEGEGQDDFVFELSREEFMQYFFDDLELPRLVKTHLLAVPTWKSIRAGWAAEGTPNNIDVVRSLRSALGRRIALGAPLVNELHELEKQLEEMKADPADRREEIKLLEEDIHHLRGRIWRIPFIDPFDLRYVNRVKQPQPSSQAVMFCLMDVSGSMDEQRKDLAKRFFILLYLFLKRNYEKIEVVFIRHHTRAEEVDEDTFFHSTESGGTVVSSALELMQKILDERYSPTEWNIYGAQASDGDNWTDDSPKCRKILSDDILDKVRYFAYIQVTPEEQNLWLEYAQLAQMVPHLAMKKVETAADIYPVFRELFEKQVEAA</sequence>
<feature type="compositionally biased region" description="Gly residues" evidence="2">
    <location>
        <begin position="93"/>
        <end position="103"/>
    </location>
</feature>
<dbReference type="Pfam" id="PF04285">
    <property type="entry name" value="DUF444"/>
    <property type="match status" value="1"/>
</dbReference>